<organism evidence="1 2">
    <name type="scientific">Salibacterium lacus</name>
    <dbReference type="NCBI Taxonomy" id="1898109"/>
    <lineage>
        <taxon>Bacteria</taxon>
        <taxon>Bacillati</taxon>
        <taxon>Bacillota</taxon>
        <taxon>Bacilli</taxon>
        <taxon>Bacillales</taxon>
        <taxon>Bacillaceae</taxon>
    </lineage>
</organism>
<comment type="caution">
    <text evidence="1">The sequence shown here is derived from an EMBL/GenBank/DDBJ whole genome shotgun (WGS) entry which is preliminary data.</text>
</comment>
<evidence type="ECO:0000313" key="2">
    <source>
        <dbReference type="Proteomes" id="UP001597520"/>
    </source>
</evidence>
<protein>
    <submittedName>
        <fullName evidence="1">Uncharacterized protein</fullName>
    </submittedName>
</protein>
<name>A0ABW5SX73_9BACI</name>
<reference evidence="2" key="1">
    <citation type="journal article" date="2019" name="Int. J. Syst. Evol. Microbiol.">
        <title>The Global Catalogue of Microorganisms (GCM) 10K type strain sequencing project: providing services to taxonomists for standard genome sequencing and annotation.</title>
        <authorList>
            <consortium name="The Broad Institute Genomics Platform"/>
            <consortium name="The Broad Institute Genome Sequencing Center for Infectious Disease"/>
            <person name="Wu L."/>
            <person name="Ma J."/>
        </authorList>
    </citation>
    <scope>NUCLEOTIDE SEQUENCE [LARGE SCALE GENOMIC DNA]</scope>
    <source>
        <strain evidence="2">KCTC 33792</strain>
    </source>
</reference>
<evidence type="ECO:0000313" key="1">
    <source>
        <dbReference type="EMBL" id="MFD2704055.1"/>
    </source>
</evidence>
<dbReference type="EMBL" id="JBHUML010000002">
    <property type="protein sequence ID" value="MFD2704055.1"/>
    <property type="molecule type" value="Genomic_DNA"/>
</dbReference>
<sequence>MLTEKDITFYIVQHINVLGMEKGVDQVANRLAFDREDVLNIYKQRNADQMAV</sequence>
<proteinExistence type="predicted"/>
<accession>A0ABW5SX73</accession>
<dbReference type="RefSeq" id="WP_380711349.1">
    <property type="nucleotide sequence ID" value="NZ_JBHUML010000002.1"/>
</dbReference>
<gene>
    <name evidence="1" type="ORF">ACFSUB_01140</name>
</gene>
<keyword evidence="2" id="KW-1185">Reference proteome</keyword>
<dbReference type="Proteomes" id="UP001597520">
    <property type="component" value="Unassembled WGS sequence"/>
</dbReference>